<evidence type="ECO:0000259" key="13">
    <source>
        <dbReference type="Pfam" id="PF02223"/>
    </source>
</evidence>
<name>A0A2A5WGE9_9GAMM</name>
<dbReference type="InterPro" id="IPR027417">
    <property type="entry name" value="P-loop_NTPase"/>
</dbReference>
<dbReference type="CDD" id="cd01672">
    <property type="entry name" value="TMPK"/>
    <property type="match status" value="1"/>
</dbReference>
<protein>
    <recommendedName>
        <fullName evidence="3 12">Thymidylate kinase</fullName>
        <ecNumber evidence="2 12">2.7.4.9</ecNumber>
    </recommendedName>
    <alternativeName>
        <fullName evidence="9 12">dTMP kinase</fullName>
    </alternativeName>
</protein>
<evidence type="ECO:0000256" key="9">
    <source>
        <dbReference type="ARBA" id="ARBA00029962"/>
    </source>
</evidence>
<evidence type="ECO:0000256" key="10">
    <source>
        <dbReference type="ARBA" id="ARBA00048743"/>
    </source>
</evidence>
<comment type="function">
    <text evidence="11 12">Phosphorylation of dTMP to form dTDP in both de novo and salvage pathways of dTTP synthesis.</text>
</comment>
<evidence type="ECO:0000256" key="12">
    <source>
        <dbReference type="HAMAP-Rule" id="MF_00165"/>
    </source>
</evidence>
<reference evidence="14 15" key="1">
    <citation type="submission" date="2017-08" db="EMBL/GenBank/DDBJ databases">
        <title>Fine stratification of microbial communities through a metagenomic profile of the photic zone.</title>
        <authorList>
            <person name="Haro-Moreno J.M."/>
            <person name="Lopez-Perez M."/>
            <person name="De La Torre J."/>
            <person name="Picazo A."/>
            <person name="Camacho A."/>
            <person name="Rodriguez-Valera F."/>
        </authorList>
    </citation>
    <scope>NUCLEOTIDE SEQUENCE [LARGE SCALE GENOMIC DNA]</scope>
    <source>
        <strain evidence="14">MED-G28</strain>
    </source>
</reference>
<evidence type="ECO:0000256" key="3">
    <source>
        <dbReference type="ARBA" id="ARBA00017144"/>
    </source>
</evidence>
<dbReference type="Gene3D" id="3.40.50.300">
    <property type="entry name" value="P-loop containing nucleotide triphosphate hydrolases"/>
    <property type="match status" value="1"/>
</dbReference>
<evidence type="ECO:0000256" key="6">
    <source>
        <dbReference type="ARBA" id="ARBA00022741"/>
    </source>
</evidence>
<gene>
    <name evidence="12" type="primary">tmk</name>
    <name evidence="14" type="ORF">CNF02_00205</name>
</gene>
<dbReference type="PANTHER" id="PTHR10344:SF4">
    <property type="entry name" value="UMP-CMP KINASE 2, MITOCHONDRIAL"/>
    <property type="match status" value="1"/>
</dbReference>
<dbReference type="GO" id="GO:0006233">
    <property type="term" value="P:dTDP biosynthetic process"/>
    <property type="evidence" value="ECO:0007669"/>
    <property type="project" value="InterPro"/>
</dbReference>
<evidence type="ECO:0000256" key="8">
    <source>
        <dbReference type="ARBA" id="ARBA00022840"/>
    </source>
</evidence>
<comment type="catalytic activity">
    <reaction evidence="10 12">
        <text>dTMP + ATP = dTDP + ADP</text>
        <dbReference type="Rhea" id="RHEA:13517"/>
        <dbReference type="ChEBI" id="CHEBI:30616"/>
        <dbReference type="ChEBI" id="CHEBI:58369"/>
        <dbReference type="ChEBI" id="CHEBI:63528"/>
        <dbReference type="ChEBI" id="CHEBI:456216"/>
        <dbReference type="EC" id="2.7.4.9"/>
    </reaction>
</comment>
<evidence type="ECO:0000256" key="4">
    <source>
        <dbReference type="ARBA" id="ARBA00022679"/>
    </source>
</evidence>
<evidence type="ECO:0000256" key="7">
    <source>
        <dbReference type="ARBA" id="ARBA00022777"/>
    </source>
</evidence>
<comment type="similarity">
    <text evidence="1 12">Belongs to the thymidylate kinase family.</text>
</comment>
<accession>A0A2A5WGE9</accession>
<evidence type="ECO:0000256" key="1">
    <source>
        <dbReference type="ARBA" id="ARBA00009776"/>
    </source>
</evidence>
<dbReference type="NCBIfam" id="TIGR00041">
    <property type="entry name" value="DTMP_kinase"/>
    <property type="match status" value="1"/>
</dbReference>
<evidence type="ECO:0000313" key="15">
    <source>
        <dbReference type="Proteomes" id="UP000219329"/>
    </source>
</evidence>
<dbReference type="GO" id="GO:0005829">
    <property type="term" value="C:cytosol"/>
    <property type="evidence" value="ECO:0007669"/>
    <property type="project" value="TreeGrafter"/>
</dbReference>
<keyword evidence="4 12" id="KW-0808">Transferase</keyword>
<dbReference type="EC" id="2.7.4.9" evidence="2 12"/>
<dbReference type="FunFam" id="3.40.50.300:FF:000225">
    <property type="entry name" value="Thymidylate kinase"/>
    <property type="match status" value="1"/>
</dbReference>
<dbReference type="PANTHER" id="PTHR10344">
    <property type="entry name" value="THYMIDYLATE KINASE"/>
    <property type="match status" value="1"/>
</dbReference>
<dbReference type="Proteomes" id="UP000219329">
    <property type="component" value="Unassembled WGS sequence"/>
</dbReference>
<dbReference type="SUPFAM" id="SSF52540">
    <property type="entry name" value="P-loop containing nucleoside triphosphate hydrolases"/>
    <property type="match status" value="1"/>
</dbReference>
<dbReference type="AlphaFoldDB" id="A0A2A5WGE9"/>
<dbReference type="GO" id="GO:0005524">
    <property type="term" value="F:ATP binding"/>
    <property type="evidence" value="ECO:0007669"/>
    <property type="project" value="UniProtKB-UniRule"/>
</dbReference>
<keyword evidence="5 12" id="KW-0545">Nucleotide biosynthesis</keyword>
<evidence type="ECO:0000256" key="2">
    <source>
        <dbReference type="ARBA" id="ARBA00012980"/>
    </source>
</evidence>
<keyword evidence="7 12" id="KW-0418">Kinase</keyword>
<dbReference type="InterPro" id="IPR018094">
    <property type="entry name" value="Thymidylate_kinase"/>
</dbReference>
<keyword evidence="6 12" id="KW-0547">Nucleotide-binding</keyword>
<dbReference type="GO" id="GO:0004798">
    <property type="term" value="F:dTMP kinase activity"/>
    <property type="evidence" value="ECO:0007669"/>
    <property type="project" value="UniProtKB-UniRule"/>
</dbReference>
<keyword evidence="8 12" id="KW-0067">ATP-binding</keyword>
<comment type="caution">
    <text evidence="14">The sequence shown here is derived from an EMBL/GenBank/DDBJ whole genome shotgun (WGS) entry which is preliminary data.</text>
</comment>
<dbReference type="GO" id="GO:0006235">
    <property type="term" value="P:dTTP biosynthetic process"/>
    <property type="evidence" value="ECO:0007669"/>
    <property type="project" value="UniProtKB-UniRule"/>
</dbReference>
<dbReference type="EMBL" id="NTJZ01000001">
    <property type="protein sequence ID" value="PDH35186.1"/>
    <property type="molecule type" value="Genomic_DNA"/>
</dbReference>
<proteinExistence type="inferred from homology"/>
<evidence type="ECO:0000256" key="11">
    <source>
        <dbReference type="ARBA" id="ARBA00057735"/>
    </source>
</evidence>
<evidence type="ECO:0000256" key="5">
    <source>
        <dbReference type="ARBA" id="ARBA00022727"/>
    </source>
</evidence>
<dbReference type="GO" id="GO:0006227">
    <property type="term" value="P:dUDP biosynthetic process"/>
    <property type="evidence" value="ECO:0007669"/>
    <property type="project" value="TreeGrafter"/>
</dbReference>
<feature type="domain" description="Thymidylate kinase-like" evidence="13">
    <location>
        <begin position="9"/>
        <end position="198"/>
    </location>
</feature>
<dbReference type="Pfam" id="PF02223">
    <property type="entry name" value="Thymidylate_kin"/>
    <property type="match status" value="1"/>
</dbReference>
<sequence length="209" mass="23672">MNRGIFITIEGVEGVGKSTNIEFIKKYLDNLNIDYLVTREPGGTLLAENIRDLLLSIDDDSPVELCELLLIFSARAQHIQKVIEPALERGIWVICDRFTDATYAYQGGGRGMNTGLISELETMVQGSLRPDLTIILDLDPETGLRRARNRGELDRFEREHVEFFIKVREAYLQIATDFPKRCAVINAGKELGEVSRDIALLLKTRLFEE</sequence>
<organism evidence="14 15">
    <name type="scientific">OM182 bacterium MED-G28</name>
    <dbReference type="NCBI Taxonomy" id="1986256"/>
    <lineage>
        <taxon>Bacteria</taxon>
        <taxon>Pseudomonadati</taxon>
        <taxon>Pseudomonadota</taxon>
        <taxon>Gammaproteobacteria</taxon>
        <taxon>OMG group</taxon>
        <taxon>OM182 clade</taxon>
    </lineage>
</organism>
<feature type="binding site" evidence="12">
    <location>
        <begin position="11"/>
        <end position="18"/>
    </location>
    <ligand>
        <name>ATP</name>
        <dbReference type="ChEBI" id="CHEBI:30616"/>
    </ligand>
</feature>
<evidence type="ECO:0000313" key="14">
    <source>
        <dbReference type="EMBL" id="PDH35186.1"/>
    </source>
</evidence>
<dbReference type="HAMAP" id="MF_00165">
    <property type="entry name" value="Thymidylate_kinase"/>
    <property type="match status" value="1"/>
</dbReference>
<dbReference type="InterPro" id="IPR039430">
    <property type="entry name" value="Thymidylate_kin-like_dom"/>
</dbReference>